<dbReference type="PANTHER" id="PTHR19446">
    <property type="entry name" value="REVERSE TRANSCRIPTASES"/>
    <property type="match status" value="1"/>
</dbReference>
<protein>
    <recommendedName>
        <fullName evidence="2">Reverse transcriptase domain-containing protein</fullName>
    </recommendedName>
</protein>
<gene>
    <name evidence="3" type="ORF">JTE90_015736</name>
</gene>
<dbReference type="Pfam" id="PF00078">
    <property type="entry name" value="RVT_1"/>
    <property type="match status" value="1"/>
</dbReference>
<dbReference type="PROSITE" id="PS50878">
    <property type="entry name" value="RT_POL"/>
    <property type="match status" value="1"/>
</dbReference>
<feature type="region of interest" description="Disordered" evidence="1">
    <location>
        <begin position="56"/>
        <end position="76"/>
    </location>
</feature>
<dbReference type="CDD" id="cd01650">
    <property type="entry name" value="RT_nLTR_like"/>
    <property type="match status" value="1"/>
</dbReference>
<dbReference type="AlphaFoldDB" id="A0AAV6U0Q1"/>
<proteinExistence type="predicted"/>
<feature type="domain" description="Reverse transcriptase" evidence="2">
    <location>
        <begin position="191"/>
        <end position="441"/>
    </location>
</feature>
<evidence type="ECO:0000313" key="3">
    <source>
        <dbReference type="EMBL" id="KAG8177084.1"/>
    </source>
</evidence>
<name>A0AAV6U0Q1_9ARAC</name>
<dbReference type="EMBL" id="JAFNEN010000822">
    <property type="protein sequence ID" value="KAG8177084.1"/>
    <property type="molecule type" value="Genomic_DNA"/>
</dbReference>
<comment type="caution">
    <text evidence="3">The sequence shown here is derived from an EMBL/GenBank/DDBJ whole genome shotgun (WGS) entry which is preliminary data.</text>
</comment>
<dbReference type="InterPro" id="IPR043502">
    <property type="entry name" value="DNA/RNA_pol_sf"/>
</dbReference>
<dbReference type="GO" id="GO:0071897">
    <property type="term" value="P:DNA biosynthetic process"/>
    <property type="evidence" value="ECO:0007669"/>
    <property type="project" value="UniProtKB-ARBA"/>
</dbReference>
<dbReference type="Proteomes" id="UP000827092">
    <property type="component" value="Unassembled WGS sequence"/>
</dbReference>
<evidence type="ECO:0000259" key="2">
    <source>
        <dbReference type="PROSITE" id="PS50878"/>
    </source>
</evidence>
<keyword evidence="4" id="KW-1185">Reference proteome</keyword>
<evidence type="ECO:0000256" key="1">
    <source>
        <dbReference type="SAM" id="MobiDB-lite"/>
    </source>
</evidence>
<dbReference type="InterPro" id="IPR000477">
    <property type="entry name" value="RT_dom"/>
</dbReference>
<sequence>MIFHFINALIEAAPANKTSPYHLLDEAWTTYRTNFNLTLLSANIAHFLDVALPSKKGPKQSASTLRPTVNMSKREARRQEYATTQKLFKKSPKRVVEKILDPVGVASFPDSSHFRSFWDTAMSLPPNAATPSLHPGVLEPPTDFSGLWDPIPDEEILKSFPDGRAAPGQDGLRTKDLRRLPPFVLTKLLNALLYTGLLPPRLTVSRTIFFPKNDQASNPGDFRPISMSSIISRLFHKILASRLSSRVNISDEQRAFKPTDGASQNIFLLDLVLNNAKINRRETHIASIHLAKAFDSVSHESIFAAANAVGLPEELQDYTRHLYAECTTIFDFPGSSSVPFHPTCGVRQGDPLSPLLFFLIKRLRNFIGVDIGGIHLGLSAFADDLLIFAGTSTGLQFQVTKAAEFLATCKLHINSAKSFTLSLVPDGRNNKMKIEVPGTILNGITIRALRPGEEFKYLVVYFRTDGLLFFSPICRIQEWLSKLARAPLKPQQRLLIIRDFLLPRILHLSVLSRVRIGVMTKTDRAVRGFVRKHLNLPHDAANAFIHGNISDGCLGIPALRVIVPELRLKRLNNIKKYFSDLATNSFPLDFLMCHIHRAINAAVPGSPKTYWCHKLHSSVDGVGLQESSSVPGQHNWMAGRTLFLSGRDFIQCVKLRFNCLPCRSKCARGRPEKERLCGSGCNRNESLAHILQGFPRTHGHRINCHNAIASYLCRGLELRNFTVHQEPRFSSSIGTLKPDLVALKNNTAYIIDAQVVSDSEPQRRAHLRKLDKYSELIPLVSATHNVAEVHVHSATLNWRGVWCPESASSLLEDGLVRKGDLLVLSSRVIIGGVSCYNFFARSTARSWPRGGHHQR</sequence>
<dbReference type="SUPFAM" id="SSF56672">
    <property type="entry name" value="DNA/RNA polymerases"/>
    <property type="match status" value="1"/>
</dbReference>
<reference evidence="3 4" key="1">
    <citation type="journal article" date="2022" name="Nat. Ecol. Evol.">
        <title>A masculinizing supergene underlies an exaggerated male reproductive morph in a spider.</title>
        <authorList>
            <person name="Hendrickx F."/>
            <person name="De Corte Z."/>
            <person name="Sonet G."/>
            <person name="Van Belleghem S.M."/>
            <person name="Kostlbacher S."/>
            <person name="Vangestel C."/>
        </authorList>
    </citation>
    <scope>NUCLEOTIDE SEQUENCE [LARGE SCALE GENOMIC DNA]</scope>
    <source>
        <strain evidence="3">W744_W776</strain>
    </source>
</reference>
<organism evidence="3 4">
    <name type="scientific">Oedothorax gibbosus</name>
    <dbReference type="NCBI Taxonomy" id="931172"/>
    <lineage>
        <taxon>Eukaryota</taxon>
        <taxon>Metazoa</taxon>
        <taxon>Ecdysozoa</taxon>
        <taxon>Arthropoda</taxon>
        <taxon>Chelicerata</taxon>
        <taxon>Arachnida</taxon>
        <taxon>Araneae</taxon>
        <taxon>Araneomorphae</taxon>
        <taxon>Entelegynae</taxon>
        <taxon>Araneoidea</taxon>
        <taxon>Linyphiidae</taxon>
        <taxon>Erigoninae</taxon>
        <taxon>Oedothorax</taxon>
    </lineage>
</organism>
<accession>A0AAV6U0Q1</accession>
<feature type="compositionally biased region" description="Polar residues" evidence="1">
    <location>
        <begin position="60"/>
        <end position="71"/>
    </location>
</feature>
<evidence type="ECO:0000313" key="4">
    <source>
        <dbReference type="Proteomes" id="UP000827092"/>
    </source>
</evidence>